<organism evidence="1 2">
    <name type="scientific">Romanomermis culicivorax</name>
    <name type="common">Nematode worm</name>
    <dbReference type="NCBI Taxonomy" id="13658"/>
    <lineage>
        <taxon>Eukaryota</taxon>
        <taxon>Metazoa</taxon>
        <taxon>Ecdysozoa</taxon>
        <taxon>Nematoda</taxon>
        <taxon>Enoplea</taxon>
        <taxon>Dorylaimia</taxon>
        <taxon>Mermithida</taxon>
        <taxon>Mermithoidea</taxon>
        <taxon>Mermithidae</taxon>
        <taxon>Romanomermis</taxon>
    </lineage>
</organism>
<reference evidence="2" key="1">
    <citation type="submission" date="2022-11" db="UniProtKB">
        <authorList>
            <consortium name="WormBaseParasite"/>
        </authorList>
    </citation>
    <scope>IDENTIFICATION</scope>
</reference>
<proteinExistence type="predicted"/>
<dbReference type="WBParaSite" id="nRc.2.0.1.t12296-RA">
    <property type="protein sequence ID" value="nRc.2.0.1.t12296-RA"/>
    <property type="gene ID" value="nRc.2.0.1.g12296"/>
</dbReference>
<accession>A0A915IGA5</accession>
<sequence>MEFKRKKINLNGRKTTEKPLPKWRCRNVPFRAIQIVVRKLEILVLEFENLVRHFRSNAALAPSDCGVCSVVERPFLTGDAIGRTSPFFLEWSQALPFDETGPWSLLPACIIGVS</sequence>
<dbReference type="Proteomes" id="UP000887565">
    <property type="component" value="Unplaced"/>
</dbReference>
<protein>
    <submittedName>
        <fullName evidence="2">Uncharacterized protein</fullName>
    </submittedName>
</protein>
<evidence type="ECO:0000313" key="2">
    <source>
        <dbReference type="WBParaSite" id="nRc.2.0.1.t12296-RA"/>
    </source>
</evidence>
<dbReference type="AlphaFoldDB" id="A0A915IGA5"/>
<keyword evidence="1" id="KW-1185">Reference proteome</keyword>
<name>A0A915IGA5_ROMCU</name>
<evidence type="ECO:0000313" key="1">
    <source>
        <dbReference type="Proteomes" id="UP000887565"/>
    </source>
</evidence>